<protein>
    <submittedName>
        <fullName evidence="2">Uncharacterized protein</fullName>
    </submittedName>
</protein>
<feature type="region of interest" description="Disordered" evidence="1">
    <location>
        <begin position="158"/>
        <end position="188"/>
    </location>
</feature>
<evidence type="ECO:0000313" key="3">
    <source>
        <dbReference type="Proteomes" id="UP000469545"/>
    </source>
</evidence>
<sequence length="318" mass="34525">MRRPPGGVVAADAASTSGARRPTPLAPLPHHRNVNTPQWQELWRHHAHITTPLRERGLVCDIEFGLNAYYVYVSLPDDGYLIISPPQEQPSDRPPGTPEGWIVTRNHPDDRALFEIIYDSAPNDDPDAPPRPETRHGGSIEPMIEAIDDRLSQLGLLTHSSTPTETPPKLPASTRHPTPEPAAPQHSAGLTSAHVYGEVIRALTDQLNGTESHADAAALLHQILAPADGLLATLGDFFEAAAEKAKEAEEDDGFDLSYDLADAAAEIRDLTDVLHSAEERMRTLTPPEPASQRPTASPPDARALPPPFPPPGKPRHTR</sequence>
<feature type="region of interest" description="Disordered" evidence="1">
    <location>
        <begin position="274"/>
        <end position="318"/>
    </location>
</feature>
<dbReference type="AlphaFoldDB" id="A0A6N9UTD7"/>
<dbReference type="PRINTS" id="PR01217">
    <property type="entry name" value="PRICHEXTENSN"/>
</dbReference>
<dbReference type="EMBL" id="JAAGMB010000543">
    <property type="protein sequence ID" value="NEB19669.1"/>
    <property type="molecule type" value="Genomic_DNA"/>
</dbReference>
<proteinExistence type="predicted"/>
<organism evidence="2 3">
    <name type="scientific">Streptomyces coelicoflavus</name>
    <dbReference type="NCBI Taxonomy" id="285562"/>
    <lineage>
        <taxon>Bacteria</taxon>
        <taxon>Bacillati</taxon>
        <taxon>Actinomycetota</taxon>
        <taxon>Actinomycetes</taxon>
        <taxon>Kitasatosporales</taxon>
        <taxon>Streptomycetaceae</taxon>
        <taxon>Streptomyces</taxon>
    </lineage>
</organism>
<accession>A0A6N9UTD7</accession>
<reference evidence="2 3" key="1">
    <citation type="submission" date="2020-01" db="EMBL/GenBank/DDBJ databases">
        <title>Insect and environment-associated Actinomycetes.</title>
        <authorList>
            <person name="Currrie C."/>
            <person name="Chevrette M."/>
            <person name="Carlson C."/>
            <person name="Stubbendieck R."/>
            <person name="Wendt-Pienkowski E."/>
        </authorList>
    </citation>
    <scope>NUCLEOTIDE SEQUENCE [LARGE SCALE GENOMIC DNA]</scope>
    <source>
        <strain evidence="2 3">SID14172</strain>
    </source>
</reference>
<comment type="caution">
    <text evidence="2">The sequence shown here is derived from an EMBL/GenBank/DDBJ whole genome shotgun (WGS) entry which is preliminary data.</text>
</comment>
<evidence type="ECO:0000256" key="1">
    <source>
        <dbReference type="SAM" id="MobiDB-lite"/>
    </source>
</evidence>
<keyword evidence="3" id="KW-1185">Reference proteome</keyword>
<dbReference type="Proteomes" id="UP000469545">
    <property type="component" value="Unassembled WGS sequence"/>
</dbReference>
<name>A0A6N9UTD7_9ACTN</name>
<feature type="region of interest" description="Disordered" evidence="1">
    <location>
        <begin position="1"/>
        <end position="31"/>
    </location>
</feature>
<gene>
    <name evidence="2" type="ORF">G3I46_24780</name>
</gene>
<evidence type="ECO:0000313" key="2">
    <source>
        <dbReference type="EMBL" id="NEB19669.1"/>
    </source>
</evidence>